<sequence length="416" mass="45081">MTTAPEPVHEPWWSTLPVVPEDPYADEHLADPYPLFRRMQDLAPVVWLAAHGVAALTRDAECRQVLRDHETFISGAGVGPKDLRVEAAWRQQGILELDPPAHTSLRTAMSAVLSPRGVRSLRSQLVRTAEELVDDVLGAAPGAGGRTVRLDGVTDLAEPYPLRAFGDAVGIPRDGRHEHLLPHGAMNFSAFGPDNARSAQFFAAGADSREWVMRNCARENLAPGGLGWQVWELADRGDITPTEATLLVRAMLSAGLDTTVIAIGNALAALSRRPDAWARLRADPSLVKFALDEVLRLESPFQSFYRTVAREADIGGTTLPADTKVALFVGAANRDPRRWGPDADAFDLDRSSAGHLAFGMGIHQCVGQLISRLEAETLLGLLVARVERLEPLAPGQPFLHTTLRGWSSLPLALTLA</sequence>
<keyword evidence="2" id="KW-0349">Heme</keyword>
<dbReference type="PRINTS" id="PR00359">
    <property type="entry name" value="BP450"/>
</dbReference>
<protein>
    <submittedName>
        <fullName evidence="3">Cytochrome P450</fullName>
    </submittedName>
</protein>
<gene>
    <name evidence="3" type="ORF">BXY45_10315</name>
</gene>
<dbReference type="Proteomes" id="UP000245469">
    <property type="component" value="Unassembled WGS sequence"/>
</dbReference>
<keyword evidence="2" id="KW-0479">Metal-binding</keyword>
<dbReference type="GO" id="GO:0020037">
    <property type="term" value="F:heme binding"/>
    <property type="evidence" value="ECO:0007669"/>
    <property type="project" value="InterPro"/>
</dbReference>
<keyword evidence="2" id="KW-0503">Monooxygenase</keyword>
<dbReference type="Gene3D" id="1.10.630.10">
    <property type="entry name" value="Cytochrome P450"/>
    <property type="match status" value="1"/>
</dbReference>
<dbReference type="GO" id="GO:0004497">
    <property type="term" value="F:monooxygenase activity"/>
    <property type="evidence" value="ECO:0007669"/>
    <property type="project" value="UniProtKB-KW"/>
</dbReference>
<dbReference type="OrthoDB" id="4630797at2"/>
<dbReference type="InterPro" id="IPR001128">
    <property type="entry name" value="Cyt_P450"/>
</dbReference>
<reference evidence="3 4" key="1">
    <citation type="submission" date="2018-03" db="EMBL/GenBank/DDBJ databases">
        <title>Genomic Encyclopedia of Archaeal and Bacterial Type Strains, Phase II (KMG-II): from individual species to whole genera.</title>
        <authorList>
            <person name="Goeker M."/>
        </authorList>
    </citation>
    <scope>NUCLEOTIDE SEQUENCE [LARGE SCALE GENOMIC DNA]</scope>
    <source>
        <strain evidence="3 4">DSM 44889</strain>
    </source>
</reference>
<keyword evidence="4" id="KW-1185">Reference proteome</keyword>
<proteinExistence type="inferred from homology"/>
<comment type="caution">
    <text evidence="3">The sequence shown here is derived from an EMBL/GenBank/DDBJ whole genome shotgun (WGS) entry which is preliminary data.</text>
</comment>
<dbReference type="GO" id="GO:0005506">
    <property type="term" value="F:iron ion binding"/>
    <property type="evidence" value="ECO:0007669"/>
    <property type="project" value="InterPro"/>
</dbReference>
<evidence type="ECO:0000256" key="1">
    <source>
        <dbReference type="ARBA" id="ARBA00010617"/>
    </source>
</evidence>
<dbReference type="SUPFAM" id="SSF48264">
    <property type="entry name" value="Cytochrome P450"/>
    <property type="match status" value="1"/>
</dbReference>
<keyword evidence="2" id="KW-0408">Iron</keyword>
<dbReference type="PROSITE" id="PS00086">
    <property type="entry name" value="CYTOCHROME_P450"/>
    <property type="match status" value="1"/>
</dbReference>
<evidence type="ECO:0000313" key="4">
    <source>
        <dbReference type="Proteomes" id="UP000245469"/>
    </source>
</evidence>
<evidence type="ECO:0000256" key="2">
    <source>
        <dbReference type="RuleBase" id="RU000461"/>
    </source>
</evidence>
<dbReference type="RefSeq" id="WP_109772991.1">
    <property type="nucleotide sequence ID" value="NZ_QGDQ01000003.1"/>
</dbReference>
<dbReference type="GO" id="GO:0016705">
    <property type="term" value="F:oxidoreductase activity, acting on paired donors, with incorporation or reduction of molecular oxygen"/>
    <property type="evidence" value="ECO:0007669"/>
    <property type="project" value="InterPro"/>
</dbReference>
<evidence type="ECO:0000313" key="3">
    <source>
        <dbReference type="EMBL" id="PWJ55346.1"/>
    </source>
</evidence>
<dbReference type="InterPro" id="IPR017972">
    <property type="entry name" value="Cyt_P450_CS"/>
</dbReference>
<comment type="similarity">
    <text evidence="1 2">Belongs to the cytochrome P450 family.</text>
</comment>
<dbReference type="Pfam" id="PF00067">
    <property type="entry name" value="p450"/>
    <property type="match status" value="1"/>
</dbReference>
<dbReference type="InterPro" id="IPR036396">
    <property type="entry name" value="Cyt_P450_sf"/>
</dbReference>
<dbReference type="InterPro" id="IPR002397">
    <property type="entry name" value="Cyt_P450_B"/>
</dbReference>
<organism evidence="3 4">
    <name type="scientific">Quadrisphaera granulorum</name>
    <dbReference type="NCBI Taxonomy" id="317664"/>
    <lineage>
        <taxon>Bacteria</taxon>
        <taxon>Bacillati</taxon>
        <taxon>Actinomycetota</taxon>
        <taxon>Actinomycetes</taxon>
        <taxon>Kineosporiales</taxon>
        <taxon>Kineosporiaceae</taxon>
        <taxon>Quadrisphaera</taxon>
    </lineage>
</organism>
<dbReference type="PANTHER" id="PTHR46696">
    <property type="entry name" value="P450, PUTATIVE (EUROFUNG)-RELATED"/>
    <property type="match status" value="1"/>
</dbReference>
<keyword evidence="2" id="KW-0560">Oxidoreductase</keyword>
<dbReference type="EMBL" id="QGDQ01000003">
    <property type="protein sequence ID" value="PWJ55346.1"/>
    <property type="molecule type" value="Genomic_DNA"/>
</dbReference>
<dbReference type="AlphaFoldDB" id="A0A316AC42"/>
<accession>A0A316AC42</accession>
<name>A0A316AC42_9ACTN</name>
<dbReference type="PANTHER" id="PTHR46696:SF1">
    <property type="entry name" value="CYTOCHROME P450 YJIB-RELATED"/>
    <property type="match status" value="1"/>
</dbReference>